<dbReference type="InterPro" id="IPR036691">
    <property type="entry name" value="Endo/exonu/phosph_ase_sf"/>
</dbReference>
<dbReference type="InterPro" id="IPR052343">
    <property type="entry name" value="Retrotransposon-Effector_Assoc"/>
</dbReference>
<dbReference type="PANTHER" id="PTHR46890:SF50">
    <property type="entry name" value="RNA-DIRECTED DNA POLYMERASE, EUKARYOTA, REVERSE TRANSCRIPTASE ZINC-BINDING DOMAIN PROTEIN-RELATED"/>
    <property type="match status" value="1"/>
</dbReference>
<dbReference type="Pfam" id="PF00078">
    <property type="entry name" value="RVT_1"/>
    <property type="match status" value="1"/>
</dbReference>
<protein>
    <recommendedName>
        <fullName evidence="2">Reverse transcriptase domain-containing protein</fullName>
    </recommendedName>
</protein>
<accession>A0A2N9J1Y6</accession>
<reference evidence="3" key="1">
    <citation type="submission" date="2018-02" db="EMBL/GenBank/DDBJ databases">
        <authorList>
            <person name="Cohen D.B."/>
            <person name="Kent A.D."/>
        </authorList>
    </citation>
    <scope>NUCLEOTIDE SEQUENCE</scope>
</reference>
<dbReference type="CDD" id="cd01650">
    <property type="entry name" value="RT_nLTR_like"/>
    <property type="match status" value="1"/>
</dbReference>
<feature type="region of interest" description="Disordered" evidence="1">
    <location>
        <begin position="184"/>
        <end position="245"/>
    </location>
</feature>
<evidence type="ECO:0000256" key="1">
    <source>
        <dbReference type="SAM" id="MobiDB-lite"/>
    </source>
</evidence>
<dbReference type="InterPro" id="IPR000477">
    <property type="entry name" value="RT_dom"/>
</dbReference>
<dbReference type="InterPro" id="IPR043502">
    <property type="entry name" value="DNA/RNA_pol_sf"/>
</dbReference>
<feature type="domain" description="Reverse transcriptase" evidence="2">
    <location>
        <begin position="837"/>
        <end position="1058"/>
    </location>
</feature>
<organism evidence="3">
    <name type="scientific">Fagus sylvatica</name>
    <name type="common">Beechnut</name>
    <dbReference type="NCBI Taxonomy" id="28930"/>
    <lineage>
        <taxon>Eukaryota</taxon>
        <taxon>Viridiplantae</taxon>
        <taxon>Streptophyta</taxon>
        <taxon>Embryophyta</taxon>
        <taxon>Tracheophyta</taxon>
        <taxon>Spermatophyta</taxon>
        <taxon>Magnoliopsida</taxon>
        <taxon>eudicotyledons</taxon>
        <taxon>Gunneridae</taxon>
        <taxon>Pentapetalae</taxon>
        <taxon>rosids</taxon>
        <taxon>fabids</taxon>
        <taxon>Fagales</taxon>
        <taxon>Fagaceae</taxon>
        <taxon>Fagus</taxon>
    </lineage>
</organism>
<sequence>MGLATARWCHDILLEFAMLPPDQNAFRSFREGNKVCVIQKQRNGKGRFASVTVLGETKDKGSVIILEGRGAGGWRDFSQEINGILTPAVSVLNHHRRQTPIPDGSGAQRNSNSNRDSRSFKEVMILDNKWAVQWAGVMDKPSGDPVLIQNNDPVDPKLANIGPSVTIKPNNSNLVAKPISFAKPNTKNHARQPVTKPNPPKPALKFIWRPRSGSQSTVVGEASRTRDPEHISVHSKDSESHLSHPQLSDLSLMPISQLPPITEVFQGIGMVAKTWGSSSDWFIDLRDGRRVRLPLDLNNPVAYYDAETTQKLIQWVSSHRDNFDMGCAEDGSTWGSQGLEDGSEVSRMESESAILDISKGDSSYLAVVNSGESSENLMIEPRVVDVEDSVAIDGEEVVGSEELVPLMVEPLAVAGPHDIEHVIGEEGKGSGRTPSERVLRRLRGVGKILGASFKGYEQRVMELLMDIETRHQQKKDELLSTRRPSSSGRKCCRELKGLVSSVNYKAKARREAKGKDKKSLEMPPCGLDVSRVQWGLGWDPLDVGQKWGVPWVVGGDFNVVRFPLEMMGSVGSSLAMHDFSDFIFANGLIDIPLFGADWEEGFVTISQKRLVRLTSDHFPIMLECGSIPRGRRLFRFENMWLKADGFLERVRDWWGSYQFTGTPSFVFANKLKALKEDLKKWNEDEFGHVTMKKNMMMADLRELDVVEESRPLLAEEKCKRELTSVELDKLILMEEISWRQKSRALWLQEGDKNSKFFHRLANSHRNANSIAKMSIDGILSSNQDDIRDHIASFYEHLYMETGYSRPLLDGMQFSVISDADAARLKRPFDEDEFAAVEFHEHCHFKRSLNATFVSLIPKKHGADEIKDFRPISLVGGMYKIIAKILAIRLSTILGKIISPSQNAFVKGRQILDSLLIANECLDSILKAEDPGVICKLDLEKAYDHVNWEFLLYLLQSPCGFFQSSRGIRQGDLLSPLLFVIVMEVSNPLRISHLLFADDTLIFCEASSDNLIYLRAILTWFEATSGLRVNLRKSELAQVGEGRTSTCKDSDCGKAGTSVSRVEAAVSFKREVIMVVWDGEGGALETGCDGEIWIFGGRFEVGDGTCIRFWDDVWCTDGPLKVAYLELYRIARAKDAFVADNFQCRGDSIHWEVVGRIRCVGSHLHLNPSRQNLIIKLLLAMGKLVFLGRASGRRVTIVSWYCMCKADGESVDYLLLHCVYAKDLWDLVFAMFGISWVMLGSVRDLFACWIGKMGKHPIHMIWRAAPHYLSGVFGGSGICVSLRVMSNMWTS</sequence>
<feature type="region of interest" description="Disordered" evidence="1">
    <location>
        <begin position="96"/>
        <end position="119"/>
    </location>
</feature>
<dbReference type="PROSITE" id="PS50878">
    <property type="entry name" value="RT_POL"/>
    <property type="match status" value="1"/>
</dbReference>
<dbReference type="EMBL" id="OIVN01006312">
    <property type="protein sequence ID" value="SPD30331.1"/>
    <property type="molecule type" value="Genomic_DNA"/>
</dbReference>
<gene>
    <name evidence="3" type="ORF">FSB_LOCUS58213</name>
</gene>
<dbReference type="SUPFAM" id="SSF56219">
    <property type="entry name" value="DNase I-like"/>
    <property type="match status" value="1"/>
</dbReference>
<feature type="compositionally biased region" description="Basic and acidic residues" evidence="1">
    <location>
        <begin position="223"/>
        <end position="242"/>
    </location>
</feature>
<evidence type="ECO:0000259" key="2">
    <source>
        <dbReference type="PROSITE" id="PS50878"/>
    </source>
</evidence>
<name>A0A2N9J1Y6_FAGSY</name>
<evidence type="ECO:0000313" key="3">
    <source>
        <dbReference type="EMBL" id="SPD30331.1"/>
    </source>
</evidence>
<dbReference type="SUPFAM" id="SSF56672">
    <property type="entry name" value="DNA/RNA polymerases"/>
    <property type="match status" value="1"/>
</dbReference>
<dbReference type="PANTHER" id="PTHR46890">
    <property type="entry name" value="NON-LTR RETROLELEMENT REVERSE TRANSCRIPTASE-LIKE PROTEIN-RELATED"/>
    <property type="match status" value="1"/>
</dbReference>
<proteinExistence type="predicted"/>